<name>A0ABR2IBG5_9PEZI</name>
<organism evidence="1 2">
    <name type="scientific">Apiospora arundinis</name>
    <dbReference type="NCBI Taxonomy" id="335852"/>
    <lineage>
        <taxon>Eukaryota</taxon>
        <taxon>Fungi</taxon>
        <taxon>Dikarya</taxon>
        <taxon>Ascomycota</taxon>
        <taxon>Pezizomycotina</taxon>
        <taxon>Sordariomycetes</taxon>
        <taxon>Xylariomycetidae</taxon>
        <taxon>Amphisphaeriales</taxon>
        <taxon>Apiosporaceae</taxon>
        <taxon>Apiospora</taxon>
    </lineage>
</organism>
<dbReference type="Proteomes" id="UP001390339">
    <property type="component" value="Unassembled WGS sequence"/>
</dbReference>
<gene>
    <name evidence="1" type="ORF">PGQ11_010444</name>
</gene>
<comment type="caution">
    <text evidence="1">The sequence shown here is derived from an EMBL/GenBank/DDBJ whole genome shotgun (WGS) entry which is preliminary data.</text>
</comment>
<dbReference type="EMBL" id="JAPCWZ010000006">
    <property type="protein sequence ID" value="KAK8859710.1"/>
    <property type="molecule type" value="Genomic_DNA"/>
</dbReference>
<protein>
    <submittedName>
        <fullName evidence="1">Uncharacterized protein</fullName>
    </submittedName>
</protein>
<evidence type="ECO:0000313" key="1">
    <source>
        <dbReference type="EMBL" id="KAK8859710.1"/>
    </source>
</evidence>
<keyword evidence="2" id="KW-1185">Reference proteome</keyword>
<accession>A0ABR2IBG5</accession>
<proteinExistence type="predicted"/>
<evidence type="ECO:0000313" key="2">
    <source>
        <dbReference type="Proteomes" id="UP001390339"/>
    </source>
</evidence>
<reference evidence="1 2" key="1">
    <citation type="journal article" date="2024" name="IMA Fungus">
        <title>Apiospora arundinis, a panoply of carbohydrate-active enzymes and secondary metabolites.</title>
        <authorList>
            <person name="Sorensen T."/>
            <person name="Petersen C."/>
            <person name="Muurmann A.T."/>
            <person name="Christiansen J.V."/>
            <person name="Brundto M.L."/>
            <person name="Overgaard C.K."/>
            <person name="Boysen A.T."/>
            <person name="Wollenberg R.D."/>
            <person name="Larsen T.O."/>
            <person name="Sorensen J.L."/>
            <person name="Nielsen K.L."/>
            <person name="Sondergaard T.E."/>
        </authorList>
    </citation>
    <scope>NUCLEOTIDE SEQUENCE [LARGE SCALE GENOMIC DNA]</scope>
    <source>
        <strain evidence="1 2">AAU 773</strain>
    </source>
</reference>
<sequence>MVLGMKKNKAAEVVQKALAKAAEDYNHLLCGHRRFDDGSLLTQWASSLPHTTQATGLGQNSKLGPHEVPLLHEDDDLVPRNVIATTIKPELCGNARGGPDGFRHRVKWSWLYWRKPNEPGLSLEWEIILKVPDFGASFDSTHLDWIQMMSPASYGLQEDMELRYITWCPDETCANARGWATHIRILCNLMQHLCGWGDMERLGPVTGTIGVSKRVEDPCRYFQP</sequence>